<comment type="caution">
    <text evidence="3">The sequence shown here is derived from an EMBL/GenBank/DDBJ whole genome shotgun (WGS) entry which is preliminary data.</text>
</comment>
<evidence type="ECO:0000256" key="2">
    <source>
        <dbReference type="ARBA" id="ARBA00022649"/>
    </source>
</evidence>
<evidence type="ECO:0000313" key="3">
    <source>
        <dbReference type="EMBL" id="MBO8468863.1"/>
    </source>
</evidence>
<evidence type="ECO:0000256" key="1">
    <source>
        <dbReference type="ARBA" id="ARBA00006226"/>
    </source>
</evidence>
<dbReference type="InterPro" id="IPR035093">
    <property type="entry name" value="RelE/ParE_toxin_dom_sf"/>
</dbReference>
<reference evidence="3" key="2">
    <citation type="journal article" date="2021" name="PeerJ">
        <title>Extensive microbial diversity within the chicken gut microbiome revealed by metagenomics and culture.</title>
        <authorList>
            <person name="Gilroy R."/>
            <person name="Ravi A."/>
            <person name="Getino M."/>
            <person name="Pursley I."/>
            <person name="Horton D.L."/>
            <person name="Alikhan N.F."/>
            <person name="Baker D."/>
            <person name="Gharbi K."/>
            <person name="Hall N."/>
            <person name="Watson M."/>
            <person name="Adriaenssens E.M."/>
            <person name="Foster-Nyarko E."/>
            <person name="Jarju S."/>
            <person name="Secka A."/>
            <person name="Antonio M."/>
            <person name="Oren A."/>
            <person name="Chaudhuri R.R."/>
            <person name="La Ragione R."/>
            <person name="Hildebrand F."/>
            <person name="Pallen M.J."/>
        </authorList>
    </citation>
    <scope>NUCLEOTIDE SEQUENCE</scope>
    <source>
        <strain evidence="3">14700</strain>
    </source>
</reference>
<gene>
    <name evidence="3" type="ORF">IAA72_03660</name>
</gene>
<reference evidence="3" key="1">
    <citation type="submission" date="2020-10" db="EMBL/GenBank/DDBJ databases">
        <authorList>
            <person name="Gilroy R."/>
        </authorList>
    </citation>
    <scope>NUCLEOTIDE SEQUENCE</scope>
    <source>
        <strain evidence="3">14700</strain>
    </source>
</reference>
<dbReference type="PANTHER" id="PTHR35601:SF1">
    <property type="entry name" value="TOXIN RELE"/>
    <property type="match status" value="1"/>
</dbReference>
<dbReference type="AlphaFoldDB" id="A0A9D9IA65"/>
<accession>A0A9D9IA65</accession>
<sequence length="88" mass="10527">MSYSIKVSEGFKKKFRKLDFVTQRIISRWIVKNLENTDNPRRQGKALTGNLKGLWRYRIGDYRLIVDIMDEELVIIAVDIGHRREVYR</sequence>
<dbReference type="InterPro" id="IPR007712">
    <property type="entry name" value="RelE/ParE_toxin"/>
</dbReference>
<protein>
    <submittedName>
        <fullName evidence="3">Type II toxin-antitoxin system RelE/ParE family toxin</fullName>
    </submittedName>
</protein>
<dbReference type="SUPFAM" id="SSF143011">
    <property type="entry name" value="RelE-like"/>
    <property type="match status" value="1"/>
</dbReference>
<comment type="similarity">
    <text evidence="1">Belongs to the RelE toxin family.</text>
</comment>
<organism evidence="3 4">
    <name type="scientific">Candidatus Ornithospirochaeta stercoravium</name>
    <dbReference type="NCBI Taxonomy" id="2840897"/>
    <lineage>
        <taxon>Bacteria</taxon>
        <taxon>Pseudomonadati</taxon>
        <taxon>Spirochaetota</taxon>
        <taxon>Spirochaetia</taxon>
        <taxon>Spirochaetales</taxon>
        <taxon>Spirochaetaceae</taxon>
        <taxon>Spirochaetaceae incertae sedis</taxon>
        <taxon>Candidatus Ornithospirochaeta</taxon>
    </lineage>
</organism>
<dbReference type="Pfam" id="PF05016">
    <property type="entry name" value="ParE_toxin"/>
    <property type="match status" value="1"/>
</dbReference>
<dbReference type="PANTHER" id="PTHR35601">
    <property type="entry name" value="TOXIN RELE"/>
    <property type="match status" value="1"/>
</dbReference>
<dbReference type="Proteomes" id="UP000810292">
    <property type="component" value="Unassembled WGS sequence"/>
</dbReference>
<evidence type="ECO:0000313" key="4">
    <source>
        <dbReference type="Proteomes" id="UP000810292"/>
    </source>
</evidence>
<keyword evidence="2" id="KW-1277">Toxin-antitoxin system</keyword>
<dbReference type="EMBL" id="JADIMF010000058">
    <property type="protein sequence ID" value="MBO8468863.1"/>
    <property type="molecule type" value="Genomic_DNA"/>
</dbReference>
<name>A0A9D9IA65_9SPIO</name>
<dbReference type="Gene3D" id="3.30.2310.20">
    <property type="entry name" value="RelE-like"/>
    <property type="match status" value="1"/>
</dbReference>
<dbReference type="NCBIfam" id="TIGR02385">
    <property type="entry name" value="RelE_StbE"/>
    <property type="match status" value="1"/>
</dbReference>
<proteinExistence type="inferred from homology"/>